<name>A0A7J7JYL1_BUGNE</name>
<dbReference type="InterPro" id="IPR050964">
    <property type="entry name" value="Striated_Muscle_Regulatory"/>
</dbReference>
<proteinExistence type="predicted"/>
<reference evidence="5" key="1">
    <citation type="submission" date="2020-06" db="EMBL/GenBank/DDBJ databases">
        <title>Draft genome of Bugula neritina, a colonial animal packing powerful symbionts and potential medicines.</title>
        <authorList>
            <person name="Rayko M."/>
        </authorList>
    </citation>
    <scope>NUCLEOTIDE SEQUENCE [LARGE SCALE GENOMIC DNA]</scope>
    <source>
        <strain evidence="5">Kwan_BN1</strain>
    </source>
</reference>
<dbReference type="Pfam" id="PF00041">
    <property type="entry name" value="fn3"/>
    <property type="match status" value="2"/>
</dbReference>
<dbReference type="PANTHER" id="PTHR13817">
    <property type="entry name" value="TITIN"/>
    <property type="match status" value="1"/>
</dbReference>
<evidence type="ECO:0000256" key="1">
    <source>
        <dbReference type="ARBA" id="ARBA00022737"/>
    </source>
</evidence>
<organism evidence="5 6">
    <name type="scientific">Bugula neritina</name>
    <name type="common">Brown bryozoan</name>
    <name type="synonym">Sertularia neritina</name>
    <dbReference type="NCBI Taxonomy" id="10212"/>
    <lineage>
        <taxon>Eukaryota</taxon>
        <taxon>Metazoa</taxon>
        <taxon>Spiralia</taxon>
        <taxon>Lophotrochozoa</taxon>
        <taxon>Bryozoa</taxon>
        <taxon>Gymnolaemata</taxon>
        <taxon>Cheilostomatida</taxon>
        <taxon>Flustrina</taxon>
        <taxon>Buguloidea</taxon>
        <taxon>Bugulidae</taxon>
        <taxon>Bugula</taxon>
    </lineage>
</organism>
<feature type="region of interest" description="Disordered" evidence="2">
    <location>
        <begin position="247"/>
        <end position="267"/>
    </location>
</feature>
<feature type="region of interest" description="Disordered" evidence="2">
    <location>
        <begin position="412"/>
        <end position="504"/>
    </location>
</feature>
<keyword evidence="3" id="KW-0812">Transmembrane</keyword>
<evidence type="ECO:0000256" key="2">
    <source>
        <dbReference type="SAM" id="MobiDB-lite"/>
    </source>
</evidence>
<feature type="transmembrane region" description="Helical" evidence="3">
    <location>
        <begin position="280"/>
        <end position="298"/>
    </location>
</feature>
<keyword evidence="3" id="KW-0472">Membrane</keyword>
<feature type="compositionally biased region" description="Polar residues" evidence="2">
    <location>
        <begin position="255"/>
        <end position="267"/>
    </location>
</feature>
<feature type="compositionally biased region" description="Polar residues" evidence="2">
    <location>
        <begin position="473"/>
        <end position="493"/>
    </location>
</feature>
<dbReference type="InterPro" id="IPR036116">
    <property type="entry name" value="FN3_sf"/>
</dbReference>
<feature type="domain" description="Fibronectin type-III" evidence="4">
    <location>
        <begin position="165"/>
        <end position="262"/>
    </location>
</feature>
<evidence type="ECO:0000313" key="5">
    <source>
        <dbReference type="EMBL" id="KAF6030418.1"/>
    </source>
</evidence>
<dbReference type="PROSITE" id="PS50853">
    <property type="entry name" value="FN3"/>
    <property type="match status" value="2"/>
</dbReference>
<dbReference type="SMART" id="SM00060">
    <property type="entry name" value="FN3"/>
    <property type="match status" value="2"/>
</dbReference>
<dbReference type="AlphaFoldDB" id="A0A7J7JYL1"/>
<evidence type="ECO:0000259" key="4">
    <source>
        <dbReference type="PROSITE" id="PS50853"/>
    </source>
</evidence>
<feature type="domain" description="Fibronectin type-III" evidence="4">
    <location>
        <begin position="68"/>
        <end position="163"/>
    </location>
</feature>
<dbReference type="InterPro" id="IPR013783">
    <property type="entry name" value="Ig-like_fold"/>
</dbReference>
<keyword evidence="3" id="KW-1133">Transmembrane helix</keyword>
<dbReference type="EMBL" id="VXIV02001709">
    <property type="protein sequence ID" value="KAF6030418.1"/>
    <property type="molecule type" value="Genomic_DNA"/>
</dbReference>
<accession>A0A7J7JYL1</accession>
<protein>
    <submittedName>
        <fullName evidence="5">NCAM1</fullName>
    </submittedName>
</protein>
<keyword evidence="1" id="KW-0677">Repeat</keyword>
<dbReference type="SUPFAM" id="SSF49265">
    <property type="entry name" value="Fibronectin type III"/>
    <property type="match status" value="1"/>
</dbReference>
<evidence type="ECO:0000256" key="3">
    <source>
        <dbReference type="SAM" id="Phobius"/>
    </source>
</evidence>
<dbReference type="PANTHER" id="PTHR13817:SF73">
    <property type="entry name" value="FIBRONECTIN TYPE-III DOMAIN-CONTAINING PROTEIN"/>
    <property type="match status" value="1"/>
</dbReference>
<dbReference type="CDD" id="cd00063">
    <property type="entry name" value="FN3"/>
    <property type="match status" value="2"/>
</dbReference>
<feature type="compositionally biased region" description="Polar residues" evidence="2">
    <location>
        <begin position="446"/>
        <end position="455"/>
    </location>
</feature>
<comment type="caution">
    <text evidence="5">The sequence shown here is derived from an EMBL/GenBank/DDBJ whole genome shotgun (WGS) entry which is preliminary data.</text>
</comment>
<gene>
    <name evidence="5" type="ORF">EB796_011259</name>
</gene>
<dbReference type="OrthoDB" id="10253954at2759"/>
<dbReference type="Proteomes" id="UP000593567">
    <property type="component" value="Unassembled WGS sequence"/>
</dbReference>
<sequence length="504" mass="55122">MWFALAAEVQKERTCISIGIYHLINWEVTKGGIQGQYNPVGNYFPKASNNLGAVDFTINVVEAQLPGRVGGLNVTAKTAQSITLFARPPVEENCIPVIGFEIMYKLHGTNDVHQIALFPLDAGSSMKIDNLKSGSSYSVLVYARNERGRGEYSNSKIIETLQSTVPEVVSITSSTESLSNVSHQVVWEMPLDGGEPITQYLVSWREVGATVWNSREISSGSLWWTIPNLQPDTTYEVMVQARNRKGLSAKPNPPSTFRTRPGSTGPSAGRFSNLSLPVEIHYLVIIGVIGLFIILVAIDMICFCSRDWGLLACICTGTSSSPKHPVGDIISLDGADSVTTAGSRDPATHGQENKVYQYNSQQPGGNALTSFRSAANGSAFEEEKPSSHEYINTSRLNRPPVATAGQLSRELPEHNRPYHSGQPVPQPRVPSRSYSRNQYAGEDSGSMVNQQQHTMPSAGDRVDAYRPNIRPYTPTSRYPRSQQYGMNGASNYRANGPAIRPTVI</sequence>
<dbReference type="InterPro" id="IPR003961">
    <property type="entry name" value="FN3_dom"/>
</dbReference>
<feature type="region of interest" description="Disordered" evidence="2">
    <location>
        <begin position="376"/>
        <end position="399"/>
    </location>
</feature>
<evidence type="ECO:0000313" key="6">
    <source>
        <dbReference type="Proteomes" id="UP000593567"/>
    </source>
</evidence>
<keyword evidence="6" id="KW-1185">Reference proteome</keyword>
<dbReference type="Gene3D" id="2.60.40.10">
    <property type="entry name" value="Immunoglobulins"/>
    <property type="match status" value="2"/>
</dbReference>